<evidence type="ECO:0000313" key="2">
    <source>
        <dbReference type="Proteomes" id="UP001174677"/>
    </source>
</evidence>
<evidence type="ECO:0000313" key="1">
    <source>
        <dbReference type="EMBL" id="KAJ9185680.1"/>
    </source>
</evidence>
<protein>
    <submittedName>
        <fullName evidence="1">Uncharacterized protein</fullName>
    </submittedName>
</protein>
<dbReference type="InterPro" id="IPR025886">
    <property type="entry name" value="PP2-like"/>
</dbReference>
<dbReference type="InterPro" id="IPR052147">
    <property type="entry name" value="PP2-like/Lectin"/>
</dbReference>
<reference evidence="1" key="1">
    <citation type="journal article" date="2023" name="Plant Biotechnol. J.">
        <title>Chromosome-level wild Hevea brasiliensis genome provides new tools for genomic-assisted breeding and valuable loci to elevate rubber yield.</title>
        <authorList>
            <person name="Cheng H."/>
            <person name="Song X."/>
            <person name="Hu Y."/>
            <person name="Wu T."/>
            <person name="Yang Q."/>
            <person name="An Z."/>
            <person name="Feng S."/>
            <person name="Deng Z."/>
            <person name="Wu W."/>
            <person name="Zeng X."/>
            <person name="Tu M."/>
            <person name="Wang X."/>
            <person name="Huang H."/>
        </authorList>
    </citation>
    <scope>NUCLEOTIDE SEQUENCE</scope>
    <source>
        <strain evidence="1">MT/VB/25A 57/8</strain>
    </source>
</reference>
<dbReference type="EMBL" id="JARPOI010000003">
    <property type="protein sequence ID" value="KAJ9185680.1"/>
    <property type="molecule type" value="Genomic_DNA"/>
</dbReference>
<dbReference type="PANTHER" id="PTHR48478:SF1">
    <property type="entry name" value="LECTIN-LIKE"/>
    <property type="match status" value="1"/>
</dbReference>
<gene>
    <name evidence="1" type="ORF">P3X46_005280</name>
</gene>
<dbReference type="Proteomes" id="UP001174677">
    <property type="component" value="Chromosome 3"/>
</dbReference>
<organism evidence="1 2">
    <name type="scientific">Hevea brasiliensis</name>
    <name type="common">Para rubber tree</name>
    <name type="synonym">Siphonia brasiliensis</name>
    <dbReference type="NCBI Taxonomy" id="3981"/>
    <lineage>
        <taxon>Eukaryota</taxon>
        <taxon>Viridiplantae</taxon>
        <taxon>Streptophyta</taxon>
        <taxon>Embryophyta</taxon>
        <taxon>Tracheophyta</taxon>
        <taxon>Spermatophyta</taxon>
        <taxon>Magnoliopsida</taxon>
        <taxon>eudicotyledons</taxon>
        <taxon>Gunneridae</taxon>
        <taxon>Pentapetalae</taxon>
        <taxon>rosids</taxon>
        <taxon>fabids</taxon>
        <taxon>Malpighiales</taxon>
        <taxon>Euphorbiaceae</taxon>
        <taxon>Crotonoideae</taxon>
        <taxon>Micrandreae</taxon>
        <taxon>Hevea</taxon>
    </lineage>
</organism>
<sequence length="184" mass="21216">MKLKKATAEEKSPKFLQHKRMKKWVDKSDHNCFMLFARSLYITWGGHENWVWNCFKETGDENVEVAKLSHVCWLDVKGKFSISELSPGIAYEIVYEVKLTNGASGWELPITLKLSLPNGEVRERQVVILEKPRKKWIELNVGNFLTKQGETGEVCFDIIEHGGHWKKGLFIKGAIIRPKMITTQ</sequence>
<dbReference type="Pfam" id="PF14299">
    <property type="entry name" value="PP2"/>
    <property type="match status" value="1"/>
</dbReference>
<accession>A0ABQ9N369</accession>
<comment type="caution">
    <text evidence="1">The sequence shown here is derived from an EMBL/GenBank/DDBJ whole genome shotgun (WGS) entry which is preliminary data.</text>
</comment>
<proteinExistence type="predicted"/>
<keyword evidence="2" id="KW-1185">Reference proteome</keyword>
<name>A0ABQ9N369_HEVBR</name>
<dbReference type="PANTHER" id="PTHR48478">
    <property type="entry name" value="LECTIN-LIKE"/>
    <property type="match status" value="1"/>
</dbReference>